<dbReference type="GO" id="GO:0005886">
    <property type="term" value="C:plasma membrane"/>
    <property type="evidence" value="ECO:0007669"/>
    <property type="project" value="UniProtKB-SubCell"/>
</dbReference>
<keyword evidence="3" id="KW-0813">Transport</keyword>
<evidence type="ECO:0000259" key="14">
    <source>
        <dbReference type="Pfam" id="PF01292"/>
    </source>
</evidence>
<dbReference type="AlphaFoldDB" id="A0A927EE12"/>
<dbReference type="GO" id="GO:0022904">
    <property type="term" value="P:respiratory electron transport chain"/>
    <property type="evidence" value="ECO:0007669"/>
    <property type="project" value="InterPro"/>
</dbReference>
<feature type="transmembrane region" description="Helical" evidence="13">
    <location>
        <begin position="137"/>
        <end position="159"/>
    </location>
</feature>
<evidence type="ECO:0000256" key="13">
    <source>
        <dbReference type="SAM" id="Phobius"/>
    </source>
</evidence>
<dbReference type="InterPro" id="IPR011577">
    <property type="entry name" value="Cyt_b561_bac/Ni-Hgenase"/>
</dbReference>
<comment type="subcellular location">
    <subcellularLocation>
        <location evidence="2">Cell membrane</location>
        <topology evidence="2">Multi-pass membrane protein</topology>
    </subcellularLocation>
</comment>
<evidence type="ECO:0000256" key="2">
    <source>
        <dbReference type="ARBA" id="ARBA00004651"/>
    </source>
</evidence>
<dbReference type="Gene3D" id="1.20.950.20">
    <property type="entry name" value="Transmembrane di-heme cytochromes, Chain C"/>
    <property type="match status" value="1"/>
</dbReference>
<dbReference type="Pfam" id="PF01292">
    <property type="entry name" value="Ni_hydr_CYTB"/>
    <property type="match status" value="1"/>
</dbReference>
<keyword evidence="9 13" id="KW-1133">Transmembrane helix</keyword>
<feature type="transmembrane region" description="Helical" evidence="13">
    <location>
        <begin position="108"/>
        <end position="131"/>
    </location>
</feature>
<protein>
    <submittedName>
        <fullName evidence="15">Cytochrome b/b6 domain-containing protein</fullName>
    </submittedName>
</protein>
<evidence type="ECO:0000256" key="6">
    <source>
        <dbReference type="ARBA" id="ARBA00022692"/>
    </source>
</evidence>
<keyword evidence="6 13" id="KW-0812">Transmembrane</keyword>
<comment type="similarity">
    <text evidence="12">Belongs to the cytochrome b561 family.</text>
</comment>
<evidence type="ECO:0000256" key="3">
    <source>
        <dbReference type="ARBA" id="ARBA00022448"/>
    </source>
</evidence>
<feature type="domain" description="Cytochrome b561 bacterial/Ni-hydrogenase" evidence="14">
    <location>
        <begin position="18"/>
        <end position="170"/>
    </location>
</feature>
<evidence type="ECO:0000256" key="7">
    <source>
        <dbReference type="ARBA" id="ARBA00022723"/>
    </source>
</evidence>
<sequence>MSLLKSILNPKVSSGRSFGVYQRWIHWLVPLLCIAQVPTSWAIQRTHMAHGFTKPAPFDLFLHQVHAWMGWLIMGLALIQIALRYVYGRPSLEDLSPRERWAATAVHVCLYGLLLLLPFTGTVAMYLSFRAAPLHRWLSWALLVLALIHVAGALWHHFYRRDDILRRMLRHQA</sequence>
<dbReference type="GO" id="GO:0020037">
    <property type="term" value="F:heme binding"/>
    <property type="evidence" value="ECO:0007669"/>
    <property type="project" value="TreeGrafter"/>
</dbReference>
<comment type="caution">
    <text evidence="15">The sequence shown here is derived from an EMBL/GenBank/DDBJ whole genome shotgun (WGS) entry which is preliminary data.</text>
</comment>
<proteinExistence type="inferred from homology"/>
<dbReference type="RefSeq" id="WP_191126066.1">
    <property type="nucleotide sequence ID" value="NZ_JACXWY010000042.1"/>
</dbReference>
<dbReference type="InterPro" id="IPR052168">
    <property type="entry name" value="Cytochrome_b561_oxidase"/>
</dbReference>
<keyword evidence="4" id="KW-1003">Cell membrane</keyword>
<keyword evidence="5" id="KW-0349">Heme</keyword>
<keyword evidence="10" id="KW-0408">Iron</keyword>
<dbReference type="SUPFAM" id="SSF81342">
    <property type="entry name" value="Transmembrane di-heme cytochromes"/>
    <property type="match status" value="1"/>
</dbReference>
<evidence type="ECO:0000256" key="9">
    <source>
        <dbReference type="ARBA" id="ARBA00022989"/>
    </source>
</evidence>
<accession>A0A927EE12</accession>
<feature type="transmembrane region" description="Helical" evidence="13">
    <location>
        <begin position="66"/>
        <end position="87"/>
    </location>
</feature>
<evidence type="ECO:0000256" key="4">
    <source>
        <dbReference type="ARBA" id="ARBA00022475"/>
    </source>
</evidence>
<dbReference type="Proteomes" id="UP000619295">
    <property type="component" value="Unassembled WGS sequence"/>
</dbReference>
<dbReference type="PANTHER" id="PTHR30529">
    <property type="entry name" value="CYTOCHROME B561"/>
    <property type="match status" value="1"/>
</dbReference>
<evidence type="ECO:0000256" key="12">
    <source>
        <dbReference type="ARBA" id="ARBA00037975"/>
    </source>
</evidence>
<evidence type="ECO:0000256" key="11">
    <source>
        <dbReference type="ARBA" id="ARBA00023136"/>
    </source>
</evidence>
<evidence type="ECO:0000256" key="1">
    <source>
        <dbReference type="ARBA" id="ARBA00001970"/>
    </source>
</evidence>
<organism evidence="15 16">
    <name type="scientific">Bosea spartocytisi</name>
    <dbReference type="NCBI Taxonomy" id="2773451"/>
    <lineage>
        <taxon>Bacteria</taxon>
        <taxon>Pseudomonadati</taxon>
        <taxon>Pseudomonadota</taxon>
        <taxon>Alphaproteobacteria</taxon>
        <taxon>Hyphomicrobiales</taxon>
        <taxon>Boseaceae</taxon>
        <taxon>Bosea</taxon>
    </lineage>
</organism>
<name>A0A927EE12_9HYPH</name>
<keyword evidence="16" id="KW-1185">Reference proteome</keyword>
<comment type="cofactor">
    <cofactor evidence="1">
        <name>heme b</name>
        <dbReference type="ChEBI" id="CHEBI:60344"/>
    </cofactor>
</comment>
<evidence type="ECO:0000256" key="5">
    <source>
        <dbReference type="ARBA" id="ARBA00022617"/>
    </source>
</evidence>
<gene>
    <name evidence="15" type="ORF">IED13_27850</name>
</gene>
<dbReference type="EMBL" id="JACXWY010000042">
    <property type="protein sequence ID" value="MBD3849528.1"/>
    <property type="molecule type" value="Genomic_DNA"/>
</dbReference>
<dbReference type="GO" id="GO:0009055">
    <property type="term" value="F:electron transfer activity"/>
    <property type="evidence" value="ECO:0007669"/>
    <property type="project" value="InterPro"/>
</dbReference>
<keyword evidence="8" id="KW-0249">Electron transport</keyword>
<evidence type="ECO:0000256" key="8">
    <source>
        <dbReference type="ARBA" id="ARBA00022982"/>
    </source>
</evidence>
<keyword evidence="7" id="KW-0479">Metal-binding</keyword>
<evidence type="ECO:0000313" key="16">
    <source>
        <dbReference type="Proteomes" id="UP000619295"/>
    </source>
</evidence>
<keyword evidence="11 13" id="KW-0472">Membrane</keyword>
<evidence type="ECO:0000256" key="10">
    <source>
        <dbReference type="ARBA" id="ARBA00023004"/>
    </source>
</evidence>
<dbReference type="GO" id="GO:0046872">
    <property type="term" value="F:metal ion binding"/>
    <property type="evidence" value="ECO:0007669"/>
    <property type="project" value="UniProtKB-KW"/>
</dbReference>
<reference evidence="15" key="1">
    <citation type="submission" date="2020-09" db="EMBL/GenBank/DDBJ databases">
        <title>Bosea spartocytisi sp. nov. a root nodule endophyte of Spartocytisus supranubius in the high mountain ecosystem fo the Teide National Park (Canary Islands, Spain).</title>
        <authorList>
            <person name="Pulido-Suarez L."/>
            <person name="Peix A."/>
            <person name="Igual J.M."/>
            <person name="Socas-Perez N."/>
            <person name="Velazquez E."/>
            <person name="Flores-Felix J.D."/>
            <person name="Leon-Barrios M."/>
        </authorList>
    </citation>
    <scope>NUCLEOTIDE SEQUENCE</scope>
    <source>
        <strain evidence="15">SSUT16</strain>
    </source>
</reference>
<evidence type="ECO:0000313" key="15">
    <source>
        <dbReference type="EMBL" id="MBD3849528.1"/>
    </source>
</evidence>
<dbReference type="PANTHER" id="PTHR30529:SF1">
    <property type="entry name" value="CYTOCHROME B561 HOMOLOG 2"/>
    <property type="match status" value="1"/>
</dbReference>
<dbReference type="InterPro" id="IPR016174">
    <property type="entry name" value="Di-haem_cyt_TM"/>
</dbReference>